<dbReference type="PANTHER" id="PTHR31912">
    <property type="entry name" value="IP13529P"/>
    <property type="match status" value="1"/>
</dbReference>
<evidence type="ECO:0000313" key="2">
    <source>
        <dbReference type="Proteomes" id="UP000037035"/>
    </source>
</evidence>
<proteinExistence type="predicted"/>
<organism evidence="1 2">
    <name type="scientific">Puccinia sorghi</name>
    <dbReference type="NCBI Taxonomy" id="27349"/>
    <lineage>
        <taxon>Eukaryota</taxon>
        <taxon>Fungi</taxon>
        <taxon>Dikarya</taxon>
        <taxon>Basidiomycota</taxon>
        <taxon>Pucciniomycotina</taxon>
        <taxon>Pucciniomycetes</taxon>
        <taxon>Pucciniales</taxon>
        <taxon>Pucciniaceae</taxon>
        <taxon>Puccinia</taxon>
    </lineage>
</organism>
<dbReference type="Proteomes" id="UP000037035">
    <property type="component" value="Unassembled WGS sequence"/>
</dbReference>
<sequence length="223" mass="26050">MAIEQVFLQCQIKDLKNYWTSFNTNSQNMPSHNPSYMSVLQVVLFVYFPFMNPTQRALWSSMCVLGSYIIQTRTEDLEDSIRENQKAIENFIYYVINISPQWVNKPKFYMLFHLAASVRRFGPPTLAGKIYSNHQSCGGYLKHFLKLSSHALNSIRCLYKLMGLNETEDIQDIPEISKLNLIQKKLRQVSPIRISDHFKVENQYFVVVPSGFSFQSTNFDRQH</sequence>
<gene>
    <name evidence="1" type="ORF">VP01_1388g3</name>
</gene>
<dbReference type="STRING" id="27349.A0A0L6VN42"/>
<keyword evidence="2" id="KW-1185">Reference proteome</keyword>
<comment type="caution">
    <text evidence="1">The sequence shown here is derived from an EMBL/GenBank/DDBJ whole genome shotgun (WGS) entry which is preliminary data.</text>
</comment>
<dbReference type="PANTHER" id="PTHR31912:SF34">
    <property type="entry name" value="NOTOCHORD-RELATED PROTEIN"/>
    <property type="match status" value="1"/>
</dbReference>
<evidence type="ECO:0000313" key="1">
    <source>
        <dbReference type="EMBL" id="KNZ61530.1"/>
    </source>
</evidence>
<name>A0A0L6VN42_9BASI</name>
<reference evidence="1 2" key="1">
    <citation type="submission" date="2015-08" db="EMBL/GenBank/DDBJ databases">
        <title>Next Generation Sequencing and Analysis of the Genome of Puccinia sorghi L Schw, the Causal Agent of Maize Common Rust.</title>
        <authorList>
            <person name="Rochi L."/>
            <person name="Burguener G."/>
            <person name="Darino M."/>
            <person name="Turjanski A."/>
            <person name="Kreff E."/>
            <person name="Dieguez M.J."/>
            <person name="Sacco F."/>
        </authorList>
    </citation>
    <scope>NUCLEOTIDE SEQUENCE [LARGE SCALE GENOMIC DNA]</scope>
    <source>
        <strain evidence="1 2">RO10H11247</strain>
    </source>
</reference>
<dbReference type="AlphaFoldDB" id="A0A0L6VN42"/>
<accession>A0A0L6VN42</accession>
<dbReference type="EMBL" id="LAVV01004320">
    <property type="protein sequence ID" value="KNZ61530.1"/>
    <property type="molecule type" value="Genomic_DNA"/>
</dbReference>
<dbReference type="VEuPathDB" id="FungiDB:VP01_1388g3"/>
<protein>
    <submittedName>
        <fullName evidence="1">Uncharacterized protein</fullName>
    </submittedName>
</protein>